<accession>A0ABW4HJ36</accession>
<proteinExistence type="predicted"/>
<sequence>MKIKLLPIYLTIAVMAILQSCSKDDDNDGVKQSAVTLSIVNPDDLSSVTYADLSVSFKELNTGKVTQNSSFTGNNLSITLPEGSYEVSIDGKIKYSADGSAAEASVSGYKESVVITGSNASVSLNVFLKTTQSDFVIEEVFFTGTRTAEGKQYLGDKYFRIYNNTDKVLYADGLIIAQSEFMTTDKQDYTPNIMAQAFAAAAVAVVPGTGTTYPIAPGEYFIIAEDAINHKEYNPNSMDMRTAKFEFYTEDTDDVDNPAVPNMENLFSSMVIHNRGFRSFVIARMPSTVTKTAYLTDYTYDYEYNLVFGGESYPMGESVYKIPNTWIIDAVNLSVESEFQWIVTAPVLDMGWTYCGKVDSDATRYGKSVRRKTLSTASNGKKILKDTNNSTLDFTPEAKPSLMN</sequence>
<dbReference type="RefSeq" id="WP_379813274.1">
    <property type="nucleotide sequence ID" value="NZ_JBHUDZ010000018.1"/>
</dbReference>
<comment type="caution">
    <text evidence="1">The sequence shown here is derived from an EMBL/GenBank/DDBJ whole genome shotgun (WGS) entry which is preliminary data.</text>
</comment>
<evidence type="ECO:0000313" key="2">
    <source>
        <dbReference type="Proteomes" id="UP001597138"/>
    </source>
</evidence>
<name>A0ABW4HJ36_9FLAO</name>
<dbReference type="PROSITE" id="PS51257">
    <property type="entry name" value="PROKAR_LIPOPROTEIN"/>
    <property type="match status" value="1"/>
</dbReference>
<dbReference type="Proteomes" id="UP001597138">
    <property type="component" value="Unassembled WGS sequence"/>
</dbReference>
<protein>
    <submittedName>
        <fullName evidence="1">DUF4876 domain-containing protein</fullName>
    </submittedName>
</protein>
<evidence type="ECO:0000313" key="1">
    <source>
        <dbReference type="EMBL" id="MFD1605454.1"/>
    </source>
</evidence>
<organism evidence="1 2">
    <name type="scientific">Flavobacterium artemisiae</name>
    <dbReference type="NCBI Taxonomy" id="2126556"/>
    <lineage>
        <taxon>Bacteria</taxon>
        <taxon>Pseudomonadati</taxon>
        <taxon>Bacteroidota</taxon>
        <taxon>Flavobacteriia</taxon>
        <taxon>Flavobacteriales</taxon>
        <taxon>Flavobacteriaceae</taxon>
        <taxon>Flavobacterium</taxon>
    </lineage>
</organism>
<dbReference type="Pfam" id="PF16215">
    <property type="entry name" value="DUF4876"/>
    <property type="match status" value="1"/>
</dbReference>
<dbReference type="EMBL" id="JBHUDZ010000018">
    <property type="protein sequence ID" value="MFD1605454.1"/>
    <property type="molecule type" value="Genomic_DNA"/>
</dbReference>
<dbReference type="InterPro" id="IPR032627">
    <property type="entry name" value="DUF4876"/>
</dbReference>
<reference evidence="2" key="1">
    <citation type="journal article" date="2019" name="Int. J. Syst. Evol. Microbiol.">
        <title>The Global Catalogue of Microorganisms (GCM) 10K type strain sequencing project: providing services to taxonomists for standard genome sequencing and annotation.</title>
        <authorList>
            <consortium name="The Broad Institute Genomics Platform"/>
            <consortium name="The Broad Institute Genome Sequencing Center for Infectious Disease"/>
            <person name="Wu L."/>
            <person name="Ma J."/>
        </authorList>
    </citation>
    <scope>NUCLEOTIDE SEQUENCE [LARGE SCALE GENOMIC DNA]</scope>
    <source>
        <strain evidence="2">CCUG 70865</strain>
    </source>
</reference>
<keyword evidence="2" id="KW-1185">Reference proteome</keyword>
<gene>
    <name evidence="1" type="ORF">ACFSC2_22145</name>
</gene>